<feature type="signal peptide" evidence="2">
    <location>
        <begin position="1"/>
        <end position="19"/>
    </location>
</feature>
<evidence type="ECO:0000256" key="1">
    <source>
        <dbReference type="SAM" id="MobiDB-lite"/>
    </source>
</evidence>
<gene>
    <name evidence="3" type="ORF">H7I41_05390</name>
</gene>
<proteinExistence type="predicted"/>
<feature type="chain" id="PRO_5040731540" description="DUF732 domain-containing protein" evidence="2">
    <location>
        <begin position="20"/>
        <end position="148"/>
    </location>
</feature>
<keyword evidence="2" id="KW-0732">Signal</keyword>
<accession>A0A9X2Y7G4</accession>
<comment type="caution">
    <text evidence="3">The sequence shown here is derived from an EMBL/GenBank/DDBJ whole genome shotgun (WGS) entry which is preliminary data.</text>
</comment>
<dbReference type="PROSITE" id="PS51257">
    <property type="entry name" value="PROKAR_LIPOPROTEIN"/>
    <property type="match status" value="1"/>
</dbReference>
<organism evidence="3 4">
    <name type="scientific">[Mycobacterium] manitobense</name>
    <dbReference type="NCBI Taxonomy" id="190147"/>
    <lineage>
        <taxon>Bacteria</taxon>
        <taxon>Bacillati</taxon>
        <taxon>Actinomycetota</taxon>
        <taxon>Actinomycetes</taxon>
        <taxon>Mycobacteriales</taxon>
        <taxon>Mycobacteriaceae</taxon>
        <taxon>Mycolicibacterium</taxon>
    </lineage>
</organism>
<feature type="region of interest" description="Disordered" evidence="1">
    <location>
        <begin position="26"/>
        <end position="87"/>
    </location>
</feature>
<keyword evidence="4" id="KW-1185">Reference proteome</keyword>
<evidence type="ECO:0008006" key="5">
    <source>
        <dbReference type="Google" id="ProtNLM"/>
    </source>
</evidence>
<sequence>MKTRMRVAATALIAAGVLAGCSNTTTGTVAQTTEPGPPLSSPSTPDAPTGMPAIPGLPQIPGMPDFKIPGLPGSTPVPEVPAPPNATTMTCSEYQGLDEATRLAVIKAILAEQASGIDEPWVAQIMADAMCQILPDSPVRDAVLGPGG</sequence>
<evidence type="ECO:0000313" key="3">
    <source>
        <dbReference type="EMBL" id="MCV7169358.1"/>
    </source>
</evidence>
<reference evidence="3" key="1">
    <citation type="submission" date="2020-07" db="EMBL/GenBank/DDBJ databases">
        <authorList>
            <person name="Pettersson B.M.F."/>
            <person name="Behra P.R.K."/>
            <person name="Ramesh M."/>
            <person name="Das S."/>
            <person name="Dasgupta S."/>
            <person name="Kirsebom L.A."/>
        </authorList>
    </citation>
    <scope>NUCLEOTIDE SEQUENCE</scope>
    <source>
        <strain evidence="3">DSM 44615</strain>
    </source>
</reference>
<dbReference type="RefSeq" id="WP_264011550.1">
    <property type="nucleotide sequence ID" value="NZ_JACKSJ010000043.1"/>
</dbReference>
<name>A0A9X2Y7G4_9MYCO</name>
<evidence type="ECO:0000313" key="4">
    <source>
        <dbReference type="Proteomes" id="UP001140293"/>
    </source>
</evidence>
<dbReference type="AlphaFoldDB" id="A0A9X2Y7G4"/>
<dbReference type="Proteomes" id="UP001140293">
    <property type="component" value="Unassembled WGS sequence"/>
</dbReference>
<protein>
    <recommendedName>
        <fullName evidence="5">DUF732 domain-containing protein</fullName>
    </recommendedName>
</protein>
<reference evidence="3" key="2">
    <citation type="journal article" date="2022" name="BMC Genomics">
        <title>Comparative genome analysis of mycobacteria focusing on tRNA and non-coding RNA.</title>
        <authorList>
            <person name="Behra P.R.K."/>
            <person name="Pettersson B.M.F."/>
            <person name="Ramesh M."/>
            <person name="Das S."/>
            <person name="Dasgupta S."/>
            <person name="Kirsebom L.A."/>
        </authorList>
    </citation>
    <scope>NUCLEOTIDE SEQUENCE</scope>
    <source>
        <strain evidence="3">DSM 44615</strain>
    </source>
</reference>
<evidence type="ECO:0000256" key="2">
    <source>
        <dbReference type="SAM" id="SignalP"/>
    </source>
</evidence>
<dbReference type="EMBL" id="JACKSJ010000043">
    <property type="protein sequence ID" value="MCV7169358.1"/>
    <property type="molecule type" value="Genomic_DNA"/>
</dbReference>